<dbReference type="OrthoDB" id="9805006at2"/>
<dbReference type="SUPFAM" id="SSF74942">
    <property type="entry name" value="YhbC-like, C-terminal domain"/>
    <property type="match status" value="1"/>
</dbReference>
<dbReference type="InterPro" id="IPR028998">
    <property type="entry name" value="RimP_C"/>
</dbReference>
<dbReference type="GO" id="GO:0000028">
    <property type="term" value="P:ribosomal small subunit assembly"/>
    <property type="evidence" value="ECO:0007669"/>
    <property type="project" value="TreeGrafter"/>
</dbReference>
<dbReference type="Gene3D" id="3.30.300.70">
    <property type="entry name" value="RimP-like superfamily, N-terminal"/>
    <property type="match status" value="1"/>
</dbReference>
<feature type="domain" description="Ribosome maturation factor RimP C-terminal" evidence="5">
    <location>
        <begin position="89"/>
        <end position="153"/>
    </location>
</feature>
<evidence type="ECO:0000259" key="4">
    <source>
        <dbReference type="Pfam" id="PF02576"/>
    </source>
</evidence>
<dbReference type="InterPro" id="IPR036847">
    <property type="entry name" value="RimP_C_sf"/>
</dbReference>
<evidence type="ECO:0000313" key="7">
    <source>
        <dbReference type="Proteomes" id="UP000076603"/>
    </source>
</evidence>
<dbReference type="Pfam" id="PF17384">
    <property type="entry name" value="DUF150_C"/>
    <property type="match status" value="1"/>
</dbReference>
<dbReference type="CDD" id="cd01734">
    <property type="entry name" value="YlxS_C"/>
    <property type="match status" value="1"/>
</dbReference>
<comment type="similarity">
    <text evidence="3">Belongs to the RimP family.</text>
</comment>
<dbReference type="SUPFAM" id="SSF75420">
    <property type="entry name" value="YhbC-like, N-terminal domain"/>
    <property type="match status" value="1"/>
</dbReference>
<comment type="subcellular location">
    <subcellularLocation>
        <location evidence="3">Cytoplasm</location>
    </subcellularLocation>
</comment>
<sequence length="154" mass="17427">MSKNALIDKLVTLVKPIVSGLNYELYHLEFVKEGNENYLRIYIDKETGGISLEDCEKVSRAVSEMLDVEDPIVEAYYLEVSSPGIDRTLYTEEHLQKYVQSKILVKLSGLLDGKKKYEGELIAFDSEELKINSEGHEVSIPRSKVSSVNLRGEL</sequence>
<protein>
    <recommendedName>
        <fullName evidence="3">Ribosome maturation factor RimP</fullName>
    </recommendedName>
</protein>
<dbReference type="GO" id="GO:0005829">
    <property type="term" value="C:cytosol"/>
    <property type="evidence" value="ECO:0007669"/>
    <property type="project" value="TreeGrafter"/>
</dbReference>
<evidence type="ECO:0000256" key="3">
    <source>
        <dbReference type="HAMAP-Rule" id="MF_01077"/>
    </source>
</evidence>
<dbReference type="InterPro" id="IPR028989">
    <property type="entry name" value="RimP_N"/>
</dbReference>
<evidence type="ECO:0000313" key="6">
    <source>
        <dbReference type="EMBL" id="KZL94484.1"/>
    </source>
</evidence>
<keyword evidence="1 3" id="KW-0963">Cytoplasm</keyword>
<organism evidence="6 7">
    <name type="scientific">Clostridium magnum DSM 2767</name>
    <dbReference type="NCBI Taxonomy" id="1121326"/>
    <lineage>
        <taxon>Bacteria</taxon>
        <taxon>Bacillati</taxon>
        <taxon>Bacillota</taxon>
        <taxon>Clostridia</taxon>
        <taxon>Eubacteriales</taxon>
        <taxon>Clostridiaceae</taxon>
        <taxon>Clostridium</taxon>
    </lineage>
</organism>
<proteinExistence type="inferred from homology"/>
<dbReference type="HAMAP" id="MF_01077">
    <property type="entry name" value="RimP"/>
    <property type="match status" value="1"/>
</dbReference>
<dbReference type="PANTHER" id="PTHR33867:SF1">
    <property type="entry name" value="RIBOSOME MATURATION FACTOR RIMP"/>
    <property type="match status" value="1"/>
</dbReference>
<keyword evidence="2 3" id="KW-0690">Ribosome biogenesis</keyword>
<dbReference type="EMBL" id="LWAE01000001">
    <property type="protein sequence ID" value="KZL94484.1"/>
    <property type="molecule type" value="Genomic_DNA"/>
</dbReference>
<dbReference type="FunFam" id="3.30.300.70:FF:000001">
    <property type="entry name" value="Ribosome maturation factor RimP"/>
    <property type="match status" value="1"/>
</dbReference>
<evidence type="ECO:0000256" key="1">
    <source>
        <dbReference type="ARBA" id="ARBA00022490"/>
    </source>
</evidence>
<dbReference type="RefSeq" id="WP_066620139.1">
    <property type="nucleotide sequence ID" value="NZ_FQXL01000019.1"/>
</dbReference>
<comment type="function">
    <text evidence="3">Required for maturation of 30S ribosomal subunits.</text>
</comment>
<dbReference type="GO" id="GO:0006412">
    <property type="term" value="P:translation"/>
    <property type="evidence" value="ECO:0007669"/>
    <property type="project" value="TreeGrafter"/>
</dbReference>
<evidence type="ECO:0000259" key="5">
    <source>
        <dbReference type="Pfam" id="PF17384"/>
    </source>
</evidence>
<keyword evidence="7" id="KW-1185">Reference proteome</keyword>
<dbReference type="STRING" id="1121326.CLMAG_15370"/>
<evidence type="ECO:0000256" key="2">
    <source>
        <dbReference type="ARBA" id="ARBA00022517"/>
    </source>
</evidence>
<dbReference type="InterPro" id="IPR003728">
    <property type="entry name" value="Ribosome_maturation_RimP"/>
</dbReference>
<dbReference type="PATRIC" id="fig|1121326.3.peg.1511"/>
<feature type="domain" description="Ribosome maturation factor RimP N-terminal" evidence="4">
    <location>
        <begin position="13"/>
        <end position="86"/>
    </location>
</feature>
<name>A0A162V255_9CLOT</name>
<dbReference type="AlphaFoldDB" id="A0A162V255"/>
<dbReference type="InterPro" id="IPR035956">
    <property type="entry name" value="RimP_N_sf"/>
</dbReference>
<dbReference type="Proteomes" id="UP000076603">
    <property type="component" value="Unassembled WGS sequence"/>
</dbReference>
<gene>
    <name evidence="3 6" type="primary">rimP</name>
    <name evidence="6" type="ORF">CLMAG_15370</name>
</gene>
<comment type="caution">
    <text evidence="6">The sequence shown here is derived from an EMBL/GenBank/DDBJ whole genome shotgun (WGS) entry which is preliminary data.</text>
</comment>
<dbReference type="PANTHER" id="PTHR33867">
    <property type="entry name" value="RIBOSOME MATURATION FACTOR RIMP"/>
    <property type="match status" value="1"/>
</dbReference>
<dbReference type="NCBIfam" id="NF000934">
    <property type="entry name" value="PRK00092.3-1"/>
    <property type="match status" value="1"/>
</dbReference>
<accession>A0A162V255</accession>
<dbReference type="Pfam" id="PF02576">
    <property type="entry name" value="RimP_N"/>
    <property type="match status" value="1"/>
</dbReference>
<dbReference type="Gene3D" id="2.30.30.180">
    <property type="entry name" value="Ribosome maturation factor RimP, C-terminal domain"/>
    <property type="match status" value="1"/>
</dbReference>
<reference evidence="6 7" key="1">
    <citation type="submission" date="2016-04" db="EMBL/GenBank/DDBJ databases">
        <title>Genome sequence of Clostridium magnum DSM 2767.</title>
        <authorList>
            <person name="Poehlein A."/>
            <person name="Uhlig R."/>
            <person name="Fischer R."/>
            <person name="Bahl H."/>
            <person name="Daniel R."/>
        </authorList>
    </citation>
    <scope>NUCLEOTIDE SEQUENCE [LARGE SCALE GENOMIC DNA]</scope>
    <source>
        <strain evidence="6 7">DSM 2767</strain>
    </source>
</reference>